<protein>
    <submittedName>
        <fullName evidence="2">YoaK family protein</fullName>
    </submittedName>
</protein>
<name>A0ABW0YX02_9ACTN</name>
<feature type="transmembrane region" description="Helical" evidence="1">
    <location>
        <begin position="43"/>
        <end position="63"/>
    </location>
</feature>
<feature type="transmembrane region" description="Helical" evidence="1">
    <location>
        <begin position="98"/>
        <end position="119"/>
    </location>
</feature>
<keyword evidence="1" id="KW-0472">Membrane</keyword>
<feature type="transmembrane region" description="Helical" evidence="1">
    <location>
        <begin position="69"/>
        <end position="86"/>
    </location>
</feature>
<feature type="transmembrane region" description="Helical" evidence="1">
    <location>
        <begin position="221"/>
        <end position="239"/>
    </location>
</feature>
<keyword evidence="1" id="KW-1133">Transmembrane helix</keyword>
<organism evidence="2 3">
    <name type="scientific">Streptomyces gamaensis</name>
    <dbReference type="NCBI Taxonomy" id="1763542"/>
    <lineage>
        <taxon>Bacteria</taxon>
        <taxon>Bacillati</taxon>
        <taxon>Actinomycetota</taxon>
        <taxon>Actinomycetes</taxon>
        <taxon>Kitasatosporales</taxon>
        <taxon>Streptomycetaceae</taxon>
        <taxon>Streptomyces</taxon>
    </lineage>
</organism>
<sequence>MRWTRSRAALVGGNPLPWVILALTTVSGMLDAISFLGLGKVFIGMMTGNVIVLGFAFGGVPGYSEPGPLIAIVCFVTGIVLAGRGARLAALRGQQPWFLWALLTETGLLFAATAVAWLVPDSSPAVRDGITALLSTAMGVRCATIRRLAVPDLVVTFGLTGALIALVQDSGTACGCRRDDSTCPQGRHTTAPQQVARRLGVVLALGAGAALGAALMDNAGLRWSLLVVTVSVGVITGVVQVRQGVRKALPAAG</sequence>
<keyword evidence="3" id="KW-1185">Reference proteome</keyword>
<dbReference type="PANTHER" id="PTHR37314:SF4">
    <property type="entry name" value="UPF0700 TRANSMEMBRANE PROTEIN YOAK"/>
    <property type="match status" value="1"/>
</dbReference>
<dbReference type="EMBL" id="JBHSPB010000005">
    <property type="protein sequence ID" value="MFC5720717.1"/>
    <property type="molecule type" value="Genomic_DNA"/>
</dbReference>
<dbReference type="InterPro" id="IPR010699">
    <property type="entry name" value="DUF1275"/>
</dbReference>
<evidence type="ECO:0000313" key="3">
    <source>
        <dbReference type="Proteomes" id="UP001596083"/>
    </source>
</evidence>
<dbReference type="Proteomes" id="UP001596083">
    <property type="component" value="Unassembled WGS sequence"/>
</dbReference>
<gene>
    <name evidence="2" type="ORF">ACFP1Z_11135</name>
</gene>
<feature type="transmembrane region" description="Helical" evidence="1">
    <location>
        <begin position="148"/>
        <end position="167"/>
    </location>
</feature>
<dbReference type="Pfam" id="PF06912">
    <property type="entry name" value="DUF1275"/>
    <property type="match status" value="1"/>
</dbReference>
<keyword evidence="1" id="KW-0812">Transmembrane</keyword>
<proteinExistence type="predicted"/>
<dbReference type="RefSeq" id="WP_390315877.1">
    <property type="nucleotide sequence ID" value="NZ_JBHSPB010000005.1"/>
</dbReference>
<evidence type="ECO:0000313" key="2">
    <source>
        <dbReference type="EMBL" id="MFC5720717.1"/>
    </source>
</evidence>
<accession>A0ABW0YX02</accession>
<reference evidence="3" key="1">
    <citation type="journal article" date="2019" name="Int. J. Syst. Evol. Microbiol.">
        <title>The Global Catalogue of Microorganisms (GCM) 10K type strain sequencing project: providing services to taxonomists for standard genome sequencing and annotation.</title>
        <authorList>
            <consortium name="The Broad Institute Genomics Platform"/>
            <consortium name="The Broad Institute Genome Sequencing Center for Infectious Disease"/>
            <person name="Wu L."/>
            <person name="Ma J."/>
        </authorList>
    </citation>
    <scope>NUCLEOTIDE SEQUENCE [LARGE SCALE GENOMIC DNA]</scope>
    <source>
        <strain evidence="3">CGMCC 4.7304</strain>
    </source>
</reference>
<dbReference type="PANTHER" id="PTHR37314">
    <property type="entry name" value="SLR0142 PROTEIN"/>
    <property type="match status" value="1"/>
</dbReference>
<evidence type="ECO:0000256" key="1">
    <source>
        <dbReference type="SAM" id="Phobius"/>
    </source>
</evidence>
<comment type="caution">
    <text evidence="2">The sequence shown here is derived from an EMBL/GenBank/DDBJ whole genome shotgun (WGS) entry which is preliminary data.</text>
</comment>
<feature type="transmembrane region" description="Helical" evidence="1">
    <location>
        <begin position="195"/>
        <end position="215"/>
    </location>
</feature>